<evidence type="ECO:0000313" key="1">
    <source>
        <dbReference type="EMBL" id="SFH89750.1"/>
    </source>
</evidence>
<keyword evidence="2" id="KW-1185">Reference proteome</keyword>
<dbReference type="EMBL" id="FOQE01000051">
    <property type="protein sequence ID" value="SFH89750.1"/>
    <property type="molecule type" value="Genomic_DNA"/>
</dbReference>
<reference evidence="1 2" key="1">
    <citation type="submission" date="2016-10" db="EMBL/GenBank/DDBJ databases">
        <authorList>
            <person name="de Groot N.N."/>
        </authorList>
    </citation>
    <scope>NUCLEOTIDE SEQUENCE [LARGE SCALE GENOMIC DNA]</scope>
    <source>
        <strain evidence="1 2">DSM 27630</strain>
    </source>
</reference>
<name>A0A1I3DSN1_9LACT</name>
<sequence>MTAYAADVHPSFASKAFRFSFEFLLKETYNQRM</sequence>
<organism evidence="1 2">
    <name type="scientific">Pisciglobus halotolerans</name>
    <dbReference type="NCBI Taxonomy" id="745365"/>
    <lineage>
        <taxon>Bacteria</taxon>
        <taxon>Bacillati</taxon>
        <taxon>Bacillota</taxon>
        <taxon>Bacilli</taxon>
        <taxon>Lactobacillales</taxon>
        <taxon>Carnobacteriaceae</taxon>
    </lineage>
</organism>
<dbReference type="Proteomes" id="UP000198668">
    <property type="component" value="Unassembled WGS sequence"/>
</dbReference>
<evidence type="ECO:0000313" key="2">
    <source>
        <dbReference type="Proteomes" id="UP000198668"/>
    </source>
</evidence>
<protein>
    <submittedName>
        <fullName evidence="1">Uncharacterized protein</fullName>
    </submittedName>
</protein>
<gene>
    <name evidence="1" type="ORF">SAMN04489868_15111</name>
</gene>
<dbReference type="AlphaFoldDB" id="A0A1I3DSN1"/>
<proteinExistence type="predicted"/>
<accession>A0A1I3DSN1</accession>